<keyword evidence="3 5" id="KW-0479">Metal-binding</keyword>
<dbReference type="CDD" id="cd00454">
    <property type="entry name" value="TrHb1_N"/>
    <property type="match status" value="1"/>
</dbReference>
<evidence type="ECO:0000256" key="4">
    <source>
        <dbReference type="ARBA" id="ARBA00023004"/>
    </source>
</evidence>
<dbReference type="RefSeq" id="WP_008042010.1">
    <property type="nucleotide sequence ID" value="NZ_CH724149.1"/>
</dbReference>
<dbReference type="SUPFAM" id="SSF46458">
    <property type="entry name" value="Globin-like"/>
    <property type="match status" value="1"/>
</dbReference>
<feature type="signal peptide" evidence="6">
    <location>
        <begin position="1"/>
        <end position="23"/>
    </location>
</feature>
<feature type="chain" id="PRO_5002666397" evidence="6">
    <location>
        <begin position="24"/>
        <end position="156"/>
    </location>
</feature>
<evidence type="ECO:0000256" key="6">
    <source>
        <dbReference type="SAM" id="SignalP"/>
    </source>
</evidence>
<dbReference type="InterPro" id="IPR009050">
    <property type="entry name" value="Globin-like_sf"/>
</dbReference>
<keyword evidence="2 5" id="KW-0349">Heme</keyword>
<gene>
    <name evidence="7" type="ORF">MED297_11815</name>
</gene>
<dbReference type="AlphaFoldDB" id="A4BB88"/>
<evidence type="ECO:0000256" key="3">
    <source>
        <dbReference type="ARBA" id="ARBA00022723"/>
    </source>
</evidence>
<dbReference type="EMBL" id="AAOE01000003">
    <property type="protein sequence ID" value="EAR10701.1"/>
    <property type="molecule type" value="Genomic_DNA"/>
</dbReference>
<dbReference type="InterPro" id="IPR012292">
    <property type="entry name" value="Globin/Proto"/>
</dbReference>
<dbReference type="GO" id="GO:0019825">
    <property type="term" value="F:oxygen binding"/>
    <property type="evidence" value="ECO:0007669"/>
    <property type="project" value="InterPro"/>
</dbReference>
<dbReference type="GO" id="GO:0046872">
    <property type="term" value="F:metal ion binding"/>
    <property type="evidence" value="ECO:0007669"/>
    <property type="project" value="UniProtKB-KW"/>
</dbReference>
<keyword evidence="8" id="KW-1185">Reference proteome</keyword>
<keyword evidence="4 5" id="KW-0408">Iron</keyword>
<comment type="caution">
    <text evidence="7">The sequence shown here is derived from an EMBL/GenBank/DDBJ whole genome shotgun (WGS) entry which is preliminary data.</text>
</comment>
<dbReference type="OrthoDB" id="9795814at2"/>
<reference evidence="7 8" key="1">
    <citation type="submission" date="2006-02" db="EMBL/GenBank/DDBJ databases">
        <authorList>
            <person name="Pinhassi J."/>
            <person name="Pedros-Alio C."/>
            <person name="Ferriera S."/>
            <person name="Johnson J."/>
            <person name="Kravitz S."/>
            <person name="Halpern A."/>
            <person name="Remington K."/>
            <person name="Beeson K."/>
            <person name="Tran B."/>
            <person name="Rogers Y.-H."/>
            <person name="Friedman R."/>
            <person name="Venter J.C."/>
        </authorList>
    </citation>
    <scope>NUCLEOTIDE SEQUENCE [LARGE SCALE GENOMIC DNA]</scope>
    <source>
        <strain evidence="7 8">MED297</strain>
    </source>
</reference>
<protein>
    <submittedName>
        <fullName evidence="7">Protozoan/cyanobacterial globin</fullName>
    </submittedName>
</protein>
<accession>A4BB88</accession>
<proteinExistence type="predicted"/>
<feature type="binding site" description="distal binding residue" evidence="5">
    <location>
        <position position="98"/>
    </location>
    <ligand>
        <name>heme</name>
        <dbReference type="ChEBI" id="CHEBI:30413"/>
    </ligand>
    <ligandPart>
        <name>Fe</name>
        <dbReference type="ChEBI" id="CHEBI:18248"/>
    </ligandPart>
</feature>
<keyword evidence="1" id="KW-0813">Transport</keyword>
<evidence type="ECO:0000313" key="7">
    <source>
        <dbReference type="EMBL" id="EAR10701.1"/>
    </source>
</evidence>
<name>A4BB88_9GAMM</name>
<evidence type="ECO:0000313" key="8">
    <source>
        <dbReference type="Proteomes" id="UP000005953"/>
    </source>
</evidence>
<dbReference type="Proteomes" id="UP000005953">
    <property type="component" value="Unassembled WGS sequence"/>
</dbReference>
<dbReference type="PROSITE" id="PS51257">
    <property type="entry name" value="PROKAR_LIPOPROTEIN"/>
    <property type="match status" value="1"/>
</dbReference>
<dbReference type="HOGENOM" id="CLU_103526_2_0_6"/>
<dbReference type="STRING" id="314283.MED297_11815"/>
<evidence type="ECO:0000256" key="5">
    <source>
        <dbReference type="PIRSR" id="PIRSR601486-1"/>
    </source>
</evidence>
<sequence>MPELKRTLSHLCLVSVLMLTACAGQTKPDETLYQRLGGLQGVTTIVDNLLYELGSNEKLIGFFAETDIDRFRSKLIEQLCQVSDGGCEYTGDSMAQAHSTMSLDQSHFDSLVNDLIAAMDAAGTPVTAQNDLLSRLVPMYDEVMHPQRYLETDSPS</sequence>
<dbReference type="Gene3D" id="1.10.490.10">
    <property type="entry name" value="Globins"/>
    <property type="match status" value="1"/>
</dbReference>
<dbReference type="InterPro" id="IPR001486">
    <property type="entry name" value="Hemoglobin_trunc"/>
</dbReference>
<organism evidence="7 8">
    <name type="scientific">Reinekea blandensis MED297</name>
    <dbReference type="NCBI Taxonomy" id="314283"/>
    <lineage>
        <taxon>Bacteria</taxon>
        <taxon>Pseudomonadati</taxon>
        <taxon>Pseudomonadota</taxon>
        <taxon>Gammaproteobacteria</taxon>
        <taxon>Oceanospirillales</taxon>
        <taxon>Saccharospirillaceae</taxon>
        <taxon>Reinekea</taxon>
    </lineage>
</organism>
<keyword evidence="6" id="KW-0732">Signal</keyword>
<evidence type="ECO:0000256" key="1">
    <source>
        <dbReference type="ARBA" id="ARBA00022448"/>
    </source>
</evidence>
<evidence type="ECO:0000256" key="2">
    <source>
        <dbReference type="ARBA" id="ARBA00022617"/>
    </source>
</evidence>
<dbReference type="GO" id="GO:0020037">
    <property type="term" value="F:heme binding"/>
    <property type="evidence" value="ECO:0007669"/>
    <property type="project" value="InterPro"/>
</dbReference>
<dbReference type="Pfam" id="PF01152">
    <property type="entry name" value="Bac_globin"/>
    <property type="match status" value="1"/>
</dbReference>